<keyword evidence="3" id="KW-1185">Reference proteome</keyword>
<proteinExistence type="predicted"/>
<evidence type="ECO:0000259" key="1">
    <source>
        <dbReference type="Pfam" id="PF13157"/>
    </source>
</evidence>
<organism evidence="2 3">
    <name type="scientific">Pallidibacillus thermolactis</name>
    <dbReference type="NCBI Taxonomy" id="251051"/>
    <lineage>
        <taxon>Bacteria</taxon>
        <taxon>Bacillati</taxon>
        <taxon>Bacillota</taxon>
        <taxon>Bacilli</taxon>
        <taxon>Bacillales</taxon>
        <taxon>Bacillaceae</taxon>
        <taxon>Pallidibacillus</taxon>
    </lineage>
</organism>
<sequence length="85" mass="8885">MKITIWEDTTSYIINGTRMVENTGIAGVAPTASLTVNETPVAGFVVAPGEARSITMDDINSIALTGTGGTASANIKISFSLNYKF</sequence>
<dbReference type="RefSeq" id="WP_263062220.1">
    <property type="nucleotide sequence ID" value="NZ_JAOUSE010000058.1"/>
</dbReference>
<comment type="caution">
    <text evidence="2">The sequence shown here is derived from an EMBL/GenBank/DDBJ whole genome shotgun (WGS) entry which is preliminary data.</text>
</comment>
<dbReference type="Pfam" id="PF13157">
    <property type="entry name" value="Enas"/>
    <property type="match status" value="1"/>
</dbReference>
<evidence type="ECO:0000313" key="3">
    <source>
        <dbReference type="Proteomes" id="UP001208656"/>
    </source>
</evidence>
<evidence type="ECO:0000313" key="2">
    <source>
        <dbReference type="EMBL" id="MCU9595528.1"/>
    </source>
</evidence>
<accession>A0ABT2WIQ6</accession>
<reference evidence="2 3" key="1">
    <citation type="submission" date="2022-10" db="EMBL/GenBank/DDBJ databases">
        <title>Description of Fervidibacillus gen. nov. in the family Fervidibacillaceae fam. nov. with two species, Fervidibacillus albus sp. nov., and Fervidibacillus halotolerans sp. nov., isolated from tidal flat sediments.</title>
        <authorList>
            <person name="Kwon K.K."/>
            <person name="Yang S.-H."/>
        </authorList>
    </citation>
    <scope>NUCLEOTIDE SEQUENCE [LARGE SCALE GENOMIC DNA]</scope>
    <source>
        <strain evidence="2 3">DSM 23332</strain>
    </source>
</reference>
<dbReference type="Proteomes" id="UP001208656">
    <property type="component" value="Unassembled WGS sequence"/>
</dbReference>
<dbReference type="InterPro" id="IPR025055">
    <property type="entry name" value="Ena_core"/>
</dbReference>
<feature type="domain" description="Endospore appendages core" evidence="1">
    <location>
        <begin position="4"/>
        <end position="85"/>
    </location>
</feature>
<protein>
    <submittedName>
        <fullName evidence="2">DUF3992 domain-containing protein</fullName>
    </submittedName>
</protein>
<name>A0ABT2WIQ6_9BACI</name>
<dbReference type="EMBL" id="JAOUSE010000058">
    <property type="protein sequence ID" value="MCU9595528.1"/>
    <property type="molecule type" value="Genomic_DNA"/>
</dbReference>
<gene>
    <name evidence="2" type="ORF">OEV82_13875</name>
</gene>